<dbReference type="SMART" id="SM00567">
    <property type="entry name" value="EZ_HEAT"/>
    <property type="match status" value="2"/>
</dbReference>
<accession>A0ABT6FAB9</accession>
<dbReference type="EMBL" id="JARRAG010000002">
    <property type="protein sequence ID" value="MDG3004538.1"/>
    <property type="molecule type" value="Genomic_DNA"/>
</dbReference>
<evidence type="ECO:0000313" key="2">
    <source>
        <dbReference type="Proteomes" id="UP001216907"/>
    </source>
</evidence>
<sequence>MAKRSTFDDKLAAMRRLRHQPGPEPGDAAAVRKAIGDRSNFVVAAAAEVAGAWRLGEVATDLEAAFDRFLVDPVKDDKLCRGKLAVVQALEKLEHPRHEVFEKAARHVQMEPAFGPPFQVDTAPPLRAAGLIGLTRVDAPGLTATLVDALLDPERDVRSAAASCLGAIGSDAAALALRLKCRLGDKEPDVLSEALRAFLTIAPDAHMAFVREFLDARDEARCEAAALAMGHARLPQALGPLLERFHSAASPSVRETILLAVAMLRASAAIDALLDLAADESESTARAALNALKIHKHDPRLVERIAGAVSRSGNPAGREWFEREFRP</sequence>
<dbReference type="SUPFAM" id="SSF48371">
    <property type="entry name" value="ARM repeat"/>
    <property type="match status" value="1"/>
</dbReference>
<dbReference type="Proteomes" id="UP001216907">
    <property type="component" value="Unassembled WGS sequence"/>
</dbReference>
<dbReference type="RefSeq" id="WP_277860893.1">
    <property type="nucleotide sequence ID" value="NZ_JARRAG010000002.1"/>
</dbReference>
<evidence type="ECO:0000313" key="1">
    <source>
        <dbReference type="EMBL" id="MDG3004538.1"/>
    </source>
</evidence>
<dbReference type="Pfam" id="PF13646">
    <property type="entry name" value="HEAT_2"/>
    <property type="match status" value="2"/>
</dbReference>
<dbReference type="InterPro" id="IPR011989">
    <property type="entry name" value="ARM-like"/>
</dbReference>
<keyword evidence="2" id="KW-1185">Reference proteome</keyword>
<organism evidence="1 2">
    <name type="scientific">Paludisphaera mucosa</name>
    <dbReference type="NCBI Taxonomy" id="3030827"/>
    <lineage>
        <taxon>Bacteria</taxon>
        <taxon>Pseudomonadati</taxon>
        <taxon>Planctomycetota</taxon>
        <taxon>Planctomycetia</taxon>
        <taxon>Isosphaerales</taxon>
        <taxon>Isosphaeraceae</taxon>
        <taxon>Paludisphaera</taxon>
    </lineage>
</organism>
<gene>
    <name evidence="1" type="ORF">PZE19_12195</name>
</gene>
<comment type="caution">
    <text evidence="1">The sequence shown here is derived from an EMBL/GenBank/DDBJ whole genome shotgun (WGS) entry which is preliminary data.</text>
</comment>
<reference evidence="1 2" key="1">
    <citation type="submission" date="2023-03" db="EMBL/GenBank/DDBJ databases">
        <title>Paludisphaera mucosa sp. nov. a novel planctomycete from northern fen.</title>
        <authorList>
            <person name="Ivanova A."/>
        </authorList>
    </citation>
    <scope>NUCLEOTIDE SEQUENCE [LARGE SCALE GENOMIC DNA]</scope>
    <source>
        <strain evidence="1 2">Pla2</strain>
    </source>
</reference>
<protein>
    <submittedName>
        <fullName evidence="1">HEAT repeat domain-containing protein</fullName>
    </submittedName>
</protein>
<proteinExistence type="predicted"/>
<dbReference type="Gene3D" id="1.25.10.10">
    <property type="entry name" value="Leucine-rich Repeat Variant"/>
    <property type="match status" value="2"/>
</dbReference>
<name>A0ABT6FAB9_9BACT</name>
<dbReference type="InterPro" id="IPR016024">
    <property type="entry name" value="ARM-type_fold"/>
</dbReference>
<dbReference type="InterPro" id="IPR004155">
    <property type="entry name" value="PBS_lyase_HEAT"/>
</dbReference>